<dbReference type="EMBL" id="VXIV02001454">
    <property type="protein sequence ID" value="KAF6033120.1"/>
    <property type="molecule type" value="Genomic_DNA"/>
</dbReference>
<protein>
    <submittedName>
        <fullName evidence="1">Uncharacterized protein</fullName>
    </submittedName>
</protein>
<gene>
    <name evidence="1" type="ORF">EB796_008550</name>
</gene>
<sequence length="71" mass="8373">MATLNLVNTETHDLTREDNIHLIWSYFPNPNIIFLHKKMTEDDSYQSRRNMDYKSKPITPITQAPVRQVIA</sequence>
<keyword evidence="2" id="KW-1185">Reference proteome</keyword>
<dbReference type="Proteomes" id="UP000593567">
    <property type="component" value="Unassembled WGS sequence"/>
</dbReference>
<proteinExistence type="predicted"/>
<name>A0A7J7K3B6_BUGNE</name>
<accession>A0A7J7K3B6</accession>
<dbReference type="AlphaFoldDB" id="A0A7J7K3B6"/>
<evidence type="ECO:0000313" key="1">
    <source>
        <dbReference type="EMBL" id="KAF6033120.1"/>
    </source>
</evidence>
<organism evidence="1 2">
    <name type="scientific">Bugula neritina</name>
    <name type="common">Brown bryozoan</name>
    <name type="synonym">Sertularia neritina</name>
    <dbReference type="NCBI Taxonomy" id="10212"/>
    <lineage>
        <taxon>Eukaryota</taxon>
        <taxon>Metazoa</taxon>
        <taxon>Spiralia</taxon>
        <taxon>Lophotrochozoa</taxon>
        <taxon>Bryozoa</taxon>
        <taxon>Gymnolaemata</taxon>
        <taxon>Cheilostomatida</taxon>
        <taxon>Flustrina</taxon>
        <taxon>Buguloidea</taxon>
        <taxon>Bugulidae</taxon>
        <taxon>Bugula</taxon>
    </lineage>
</organism>
<comment type="caution">
    <text evidence="1">The sequence shown here is derived from an EMBL/GenBank/DDBJ whole genome shotgun (WGS) entry which is preliminary data.</text>
</comment>
<reference evidence="1" key="1">
    <citation type="submission" date="2020-06" db="EMBL/GenBank/DDBJ databases">
        <title>Draft genome of Bugula neritina, a colonial animal packing powerful symbionts and potential medicines.</title>
        <authorList>
            <person name="Rayko M."/>
        </authorList>
    </citation>
    <scope>NUCLEOTIDE SEQUENCE [LARGE SCALE GENOMIC DNA]</scope>
    <source>
        <strain evidence="1">Kwan_BN1</strain>
    </source>
</reference>
<evidence type="ECO:0000313" key="2">
    <source>
        <dbReference type="Proteomes" id="UP000593567"/>
    </source>
</evidence>